<organism evidence="1 2">
    <name type="scientific">Hyunsoonleella aestuarii</name>
    <dbReference type="NCBI Taxonomy" id="912802"/>
    <lineage>
        <taxon>Bacteria</taxon>
        <taxon>Pseudomonadati</taxon>
        <taxon>Bacteroidota</taxon>
        <taxon>Flavobacteriia</taxon>
        <taxon>Flavobacteriales</taxon>
        <taxon>Flavobacteriaceae</taxon>
    </lineage>
</organism>
<dbReference type="RefSeq" id="WP_139002060.1">
    <property type="nucleotide sequence ID" value="NZ_BAABAV010000001.1"/>
</dbReference>
<comment type="caution">
    <text evidence="1">The sequence shown here is derived from an EMBL/GenBank/DDBJ whole genome shotgun (WGS) entry which is preliminary data.</text>
</comment>
<protein>
    <submittedName>
        <fullName evidence="1">Uncharacterized protein</fullName>
    </submittedName>
</protein>
<gene>
    <name evidence="1" type="ORF">GCM10022257_00410</name>
</gene>
<accession>A0ABP8E7D9</accession>
<keyword evidence="2" id="KW-1185">Reference proteome</keyword>
<sequence>MDKKEILQQLMLEDNLGPDSVFYRYTKKSHILKNKDGSLAITANRNPPEMVIDLYNGQGHTFRADSVGQGLSFTTKAEQDYCTDESVSVKLKLKDILDQGGLIYKVISLPEYVRAYYFTIPEGSVKVQIN</sequence>
<name>A0ABP8E7D9_9FLAO</name>
<reference evidence="2" key="1">
    <citation type="journal article" date="2019" name="Int. J. Syst. Evol. Microbiol.">
        <title>The Global Catalogue of Microorganisms (GCM) 10K type strain sequencing project: providing services to taxonomists for standard genome sequencing and annotation.</title>
        <authorList>
            <consortium name="The Broad Institute Genomics Platform"/>
            <consortium name="The Broad Institute Genome Sequencing Center for Infectious Disease"/>
            <person name="Wu L."/>
            <person name="Ma J."/>
        </authorList>
    </citation>
    <scope>NUCLEOTIDE SEQUENCE [LARGE SCALE GENOMIC DNA]</scope>
    <source>
        <strain evidence="2">JCM 17452</strain>
    </source>
</reference>
<evidence type="ECO:0000313" key="1">
    <source>
        <dbReference type="EMBL" id="GAA4267940.1"/>
    </source>
</evidence>
<dbReference type="SUPFAM" id="SSF56399">
    <property type="entry name" value="ADP-ribosylation"/>
    <property type="match status" value="1"/>
</dbReference>
<evidence type="ECO:0000313" key="2">
    <source>
        <dbReference type="Proteomes" id="UP001500027"/>
    </source>
</evidence>
<dbReference type="EMBL" id="BAABAV010000001">
    <property type="protein sequence ID" value="GAA4267940.1"/>
    <property type="molecule type" value="Genomic_DNA"/>
</dbReference>
<proteinExistence type="predicted"/>
<dbReference type="Proteomes" id="UP001500027">
    <property type="component" value="Unassembled WGS sequence"/>
</dbReference>